<dbReference type="Proteomes" id="UP001501588">
    <property type="component" value="Unassembled WGS sequence"/>
</dbReference>
<comment type="caution">
    <text evidence="1">The sequence shown here is derived from an EMBL/GenBank/DDBJ whole genome shotgun (WGS) entry which is preliminary data.</text>
</comment>
<protein>
    <recommendedName>
        <fullName evidence="3">Cyclodeaminase/cyclohydrolase domain-containing protein</fullName>
    </recommendedName>
</protein>
<evidence type="ECO:0008006" key="3">
    <source>
        <dbReference type="Google" id="ProtNLM"/>
    </source>
</evidence>
<reference evidence="2" key="1">
    <citation type="journal article" date="2019" name="Int. J. Syst. Evol. Microbiol.">
        <title>The Global Catalogue of Microorganisms (GCM) 10K type strain sequencing project: providing services to taxonomists for standard genome sequencing and annotation.</title>
        <authorList>
            <consortium name="The Broad Institute Genomics Platform"/>
            <consortium name="The Broad Institute Genome Sequencing Center for Infectious Disease"/>
            <person name="Wu L."/>
            <person name="Ma J."/>
        </authorList>
    </citation>
    <scope>NUCLEOTIDE SEQUENCE [LARGE SCALE GENOMIC DNA]</scope>
    <source>
        <strain evidence="2">JCM 9933</strain>
    </source>
</reference>
<gene>
    <name evidence="1" type="ORF">GCM10009416_51810</name>
</gene>
<keyword evidence="2" id="KW-1185">Reference proteome</keyword>
<accession>A0ABP3RDY4</accession>
<sequence length="152" mass="14750">MRDVDIADGVGGPGQEDFANGAALLAAGLLKQARDLAQSAAALRAVFSAMPGDPAAGPLSDVRRQRAALSAAADAGARGVLMLEAAEKLGESGDAEAIAAAINAAAKQAGLPAAGLVAPLRAAALSLDTDDGAARIAAAMLAQRLAELLGGG</sequence>
<name>A0ABP3RDY4_9PROT</name>
<dbReference type="EMBL" id="BAAAFZ010000125">
    <property type="protein sequence ID" value="GAA0608651.1"/>
    <property type="molecule type" value="Genomic_DNA"/>
</dbReference>
<evidence type="ECO:0000313" key="1">
    <source>
        <dbReference type="EMBL" id="GAA0608651.1"/>
    </source>
</evidence>
<evidence type="ECO:0000313" key="2">
    <source>
        <dbReference type="Proteomes" id="UP001501588"/>
    </source>
</evidence>
<proteinExistence type="predicted"/>
<organism evidence="1 2">
    <name type="scientific">Craurococcus roseus</name>
    <dbReference type="NCBI Taxonomy" id="77585"/>
    <lineage>
        <taxon>Bacteria</taxon>
        <taxon>Pseudomonadati</taxon>
        <taxon>Pseudomonadota</taxon>
        <taxon>Alphaproteobacteria</taxon>
        <taxon>Acetobacterales</taxon>
        <taxon>Acetobacteraceae</taxon>
        <taxon>Craurococcus</taxon>
    </lineage>
</organism>
<dbReference type="RefSeq" id="WP_343898375.1">
    <property type="nucleotide sequence ID" value="NZ_BAAAFZ010000125.1"/>
</dbReference>